<evidence type="ECO:0000256" key="1">
    <source>
        <dbReference type="SAM" id="MobiDB-lite"/>
    </source>
</evidence>
<dbReference type="EMBL" id="BSYA01000195">
    <property type="protein sequence ID" value="GMG36302.1"/>
    <property type="molecule type" value="Genomic_DNA"/>
</dbReference>
<organism evidence="2 3">
    <name type="scientific">Aspergillus oryzae</name>
    <name type="common">Yellow koji mold</name>
    <dbReference type="NCBI Taxonomy" id="5062"/>
    <lineage>
        <taxon>Eukaryota</taxon>
        <taxon>Fungi</taxon>
        <taxon>Dikarya</taxon>
        <taxon>Ascomycota</taxon>
        <taxon>Pezizomycotina</taxon>
        <taxon>Eurotiomycetes</taxon>
        <taxon>Eurotiomycetidae</taxon>
        <taxon>Eurotiales</taxon>
        <taxon>Aspergillaceae</taxon>
        <taxon>Aspergillus</taxon>
        <taxon>Aspergillus subgen. Circumdati</taxon>
    </lineage>
</organism>
<feature type="region of interest" description="Disordered" evidence="1">
    <location>
        <begin position="1"/>
        <end position="76"/>
    </location>
</feature>
<protein>
    <submittedName>
        <fullName evidence="2">Unnamed protein product</fullName>
    </submittedName>
</protein>
<evidence type="ECO:0000313" key="3">
    <source>
        <dbReference type="Proteomes" id="UP001165205"/>
    </source>
</evidence>
<reference evidence="2" key="1">
    <citation type="submission" date="2023-04" db="EMBL/GenBank/DDBJ databases">
        <title>Aspergillus oryzae NBRC 4228.</title>
        <authorList>
            <person name="Ichikawa N."/>
            <person name="Sato H."/>
            <person name="Tonouchi N."/>
        </authorList>
    </citation>
    <scope>NUCLEOTIDE SEQUENCE</scope>
    <source>
        <strain evidence="2">NBRC 4228</strain>
    </source>
</reference>
<accession>A0AAN4YVR2</accession>
<proteinExistence type="predicted"/>
<evidence type="ECO:0000313" key="2">
    <source>
        <dbReference type="EMBL" id="GMG36302.1"/>
    </source>
</evidence>
<sequence length="76" mass="8269">MVLRSYDSKCGQHRRSTGTGRTNSSQPYSSSSSYNNEDSEKRDDPIPDDDTPDAACRAGEQTSQSKDPLSRPKSGA</sequence>
<gene>
    <name evidence="2" type="ORF">Aory04_001136000</name>
</gene>
<feature type="compositionally biased region" description="Low complexity" evidence="1">
    <location>
        <begin position="23"/>
        <end position="36"/>
    </location>
</feature>
<dbReference type="AlphaFoldDB" id="A0AAN4YVR2"/>
<comment type="caution">
    <text evidence="2">The sequence shown here is derived from an EMBL/GenBank/DDBJ whole genome shotgun (WGS) entry which is preliminary data.</text>
</comment>
<dbReference type="Proteomes" id="UP001165205">
    <property type="component" value="Unassembled WGS sequence"/>
</dbReference>
<name>A0AAN4YVR2_ASPOZ</name>